<evidence type="ECO:0000313" key="4">
    <source>
        <dbReference type="EMBL" id="KAK2143986.1"/>
    </source>
</evidence>
<dbReference type="InterPro" id="IPR013378">
    <property type="entry name" value="InlB-like_B-rpt"/>
</dbReference>
<comment type="caution">
    <text evidence="4">The sequence shown here is derived from an EMBL/GenBank/DDBJ whole genome shotgun (WGS) entry which is preliminary data.</text>
</comment>
<dbReference type="Gene3D" id="2.60.40.4270">
    <property type="entry name" value="Listeria-Bacteroides repeat domain"/>
    <property type="match status" value="8"/>
</dbReference>
<dbReference type="Pfam" id="PF07581">
    <property type="entry name" value="Glug"/>
    <property type="match status" value="1"/>
</dbReference>
<proteinExistence type="predicted"/>
<feature type="region of interest" description="Disordered" evidence="2">
    <location>
        <begin position="322"/>
        <end position="341"/>
    </location>
</feature>
<name>A0AAD9IZR6_9ANNE</name>
<dbReference type="Gene3D" id="2.160.20.110">
    <property type="match status" value="2"/>
</dbReference>
<dbReference type="EMBL" id="JAODUP010000793">
    <property type="protein sequence ID" value="KAK2143986.1"/>
    <property type="molecule type" value="Genomic_DNA"/>
</dbReference>
<keyword evidence="5" id="KW-1185">Reference proteome</keyword>
<feature type="region of interest" description="Disordered" evidence="2">
    <location>
        <begin position="246"/>
        <end position="265"/>
    </location>
</feature>
<sequence>MPVVYVITYDKNGADSGSTPVKQEKQARQDLSIADNSGALKRTGYEFMGWNEKADGKGTSYQTGSRYTEDKAITLYAEWWALIQYDANGADSGSAPVKQKKQPGKDLTIIGDTAGNLVKQGEYFAGWNTNANGNGQHYKAGSSYTIDKPLTLYAEWDSFITLNYDANGADSGSTPVKQEKKPGEDFIISDNSGSLKRTGYIFKGWNTQADGTGTSYQAGASYTEDKTLSLYAEWWALIQYDANGADSGSTPVKQEKQSGHDYSIADNSGSLKRTGYMFKGWNTQADGTGTSYQVGASYTEDKGLSLYAEWWALIQYDANGADSGSTPAKQEKQPRHDYSIADNSGSLKRTGYIFKGWNTQADGIGTSYQAGASYTEDKELSLYAEWWALIQYDANGADSGSTPVKQEKQPGHDYSIADNSGSLKRTGYIFKRWNTQADGTGTSYQAGASYTEDKELSLYAEWWALIQYDANGADSGSAPVKQEKQSGHDYSIADNSGSLKRTGYIFKRWNTQADGTGTWYQAGTSYTEDKGLSLYAEWWALIQYDANGANSGSAPVKQEKQPGKDVIIADNTGILKKGRLHFAGWNTKADGQGTYYNTGLSYTKDKGLILYAQWTRVIPITRVSDFQKMRTQLSGSFVLLKDLDLPDTFKSIGTKNTPFTGNFYGKGHILSNLRLIDPNSESLGFFSSLKDAYIFWLTFNNPKVEGKSSVGVLAGFISGKTKVDKVIIKGRNAQVKITENNVGMLVGRVLGDNSNYILIENCEVAGRVMGNNSVGGMIGIAKSSKVKYCKATAGVNGTGKYIGGLLGRQEDGYIIKSYAIGEVKGTGSQSETIGGLVGWLLANSHISNSYAVGKVSGSGSRSGAIGGLVGAQRPTSDIINSYATGEVRGTGNFIGGLVGAQNSSAIINNSYATGKVSGIGSQSSGIGGLVGLQYGTIANTYAIGRVSGRSNLGGLVGLQGSVAGGGTYRGKIEQSYFDRRSTGQTRGIGKVVAGVGIPTGYSTSDLTGVERFSGWDFRGVNGNPAIWHWRGSSRWPVLW</sequence>
<evidence type="ECO:0000256" key="2">
    <source>
        <dbReference type="SAM" id="MobiDB-lite"/>
    </source>
</evidence>
<dbReference type="Proteomes" id="UP001208570">
    <property type="component" value="Unassembled WGS sequence"/>
</dbReference>
<comment type="subcellular location">
    <subcellularLocation>
        <location evidence="1">Cell envelope</location>
    </subcellularLocation>
</comment>
<dbReference type="InterPro" id="IPR011493">
    <property type="entry name" value="GLUG"/>
</dbReference>
<evidence type="ECO:0000259" key="3">
    <source>
        <dbReference type="Pfam" id="PF07581"/>
    </source>
</evidence>
<organism evidence="4 5">
    <name type="scientific">Paralvinella palmiformis</name>
    <dbReference type="NCBI Taxonomy" id="53620"/>
    <lineage>
        <taxon>Eukaryota</taxon>
        <taxon>Metazoa</taxon>
        <taxon>Spiralia</taxon>
        <taxon>Lophotrochozoa</taxon>
        <taxon>Annelida</taxon>
        <taxon>Polychaeta</taxon>
        <taxon>Sedentaria</taxon>
        <taxon>Canalipalpata</taxon>
        <taxon>Terebellida</taxon>
        <taxon>Terebelliformia</taxon>
        <taxon>Alvinellidae</taxon>
        <taxon>Paralvinella</taxon>
    </lineage>
</organism>
<feature type="compositionally biased region" description="Basic and acidic residues" evidence="2">
    <location>
        <begin position="329"/>
        <end position="339"/>
    </location>
</feature>
<gene>
    <name evidence="4" type="ORF">LSH36_793g00000</name>
</gene>
<accession>A0AAD9IZR6</accession>
<protein>
    <recommendedName>
        <fullName evidence="3">GLUG domain-containing protein</fullName>
    </recommendedName>
</protein>
<feature type="domain" description="GLUG" evidence="3">
    <location>
        <begin position="831"/>
        <end position="856"/>
    </location>
</feature>
<evidence type="ECO:0000256" key="1">
    <source>
        <dbReference type="ARBA" id="ARBA00004196"/>
    </source>
</evidence>
<dbReference type="InterPro" id="IPR042229">
    <property type="entry name" value="Listeria/Bacterioides_rpt_sf"/>
</dbReference>
<evidence type="ECO:0000313" key="5">
    <source>
        <dbReference type="Proteomes" id="UP001208570"/>
    </source>
</evidence>
<dbReference type="Pfam" id="PF09479">
    <property type="entry name" value="Flg_new"/>
    <property type="match status" value="8"/>
</dbReference>
<dbReference type="AlphaFoldDB" id="A0AAD9IZR6"/>
<reference evidence="4" key="1">
    <citation type="journal article" date="2023" name="Mol. Biol. Evol.">
        <title>Third-Generation Sequencing Reveals the Adaptive Role of the Epigenome in Three Deep-Sea Polychaetes.</title>
        <authorList>
            <person name="Perez M."/>
            <person name="Aroh O."/>
            <person name="Sun Y."/>
            <person name="Lan Y."/>
            <person name="Juniper S.K."/>
            <person name="Young C.R."/>
            <person name="Angers B."/>
            <person name="Qian P.Y."/>
        </authorList>
    </citation>
    <scope>NUCLEOTIDE SEQUENCE</scope>
    <source>
        <strain evidence="4">P08H-3</strain>
    </source>
</reference>